<evidence type="ECO:0000256" key="7">
    <source>
        <dbReference type="ARBA" id="ARBA00031181"/>
    </source>
</evidence>
<sequence>MSTDAKHVLFEEVNSKGIVVLNRPEALNALTKNMIEIMYPVLKKWENEKTLVIVKGQGSKSFCAGGDVLSLTDPEKRGDPTITNFFRSEYMQNHLIGSYQIPYVAFITGIVMGGGAGISVNGQFRVASDKSMFAMPETAIGLFPDVGGSHFLPRLGGGLGMFLGLTGHRLRGHELPEHVRELLDTFHESPSDFSLTPHLKTIKECFTAPTVHQILQRLAESGDELCRQQLPVIRSACPTSVALTHELLVRGAKLDLAQCLQMEFRVACRVLEHTDFQEGVRARLRDKDNKPQWKPATLEELDIPKTVEKYFAPLPPELELKL</sequence>
<comment type="catalytic activity">
    <reaction evidence="1">
        <text>3-hydroxy-2-methylpropanoyl-CoA + H2O = 3-hydroxy-2-methylpropanoate + CoA + H(+)</text>
        <dbReference type="Rhea" id="RHEA:20888"/>
        <dbReference type="ChEBI" id="CHEBI:11805"/>
        <dbReference type="ChEBI" id="CHEBI:15377"/>
        <dbReference type="ChEBI" id="CHEBI:15378"/>
        <dbReference type="ChEBI" id="CHEBI:57287"/>
        <dbReference type="ChEBI" id="CHEBI:57340"/>
        <dbReference type="EC" id="3.1.2.4"/>
    </reaction>
</comment>
<comment type="caution">
    <text evidence="9">The sequence shown here is derived from an EMBL/GenBank/DDBJ whole genome shotgun (WGS) entry which is preliminary data.</text>
</comment>
<reference evidence="9" key="3">
    <citation type="submission" date="2019-06" db="EMBL/GenBank/DDBJ databases">
        <authorList>
            <person name="Poynton C."/>
            <person name="Hasenbein S."/>
            <person name="Benoit J.B."/>
            <person name="Sepulveda M.S."/>
            <person name="Poelchau M.F."/>
            <person name="Murali S.C."/>
            <person name="Chen S."/>
            <person name="Glastad K.M."/>
            <person name="Werren J.H."/>
            <person name="Vineis J.H."/>
            <person name="Bowen J.L."/>
            <person name="Friedrich M."/>
            <person name="Jones J."/>
            <person name="Robertson H.M."/>
            <person name="Feyereisen R."/>
            <person name="Mechler-Hickson A."/>
            <person name="Mathers N."/>
            <person name="Lee C.E."/>
            <person name="Colbourne J.K."/>
            <person name="Biales A."/>
            <person name="Johnston J.S."/>
            <person name="Wellborn G.A."/>
            <person name="Rosendale A.J."/>
            <person name="Cridge A.G."/>
            <person name="Munoz-Torres M.C."/>
            <person name="Bain P.A."/>
            <person name="Manny A.R."/>
            <person name="Major K.M."/>
            <person name="Lambert F.N."/>
            <person name="Vulpe C.D."/>
            <person name="Tuck P."/>
            <person name="Blalock B.J."/>
            <person name="Lin Y.-Y."/>
            <person name="Smith M.E."/>
            <person name="Ochoa-Acuna H."/>
            <person name="Chen M.-J.M."/>
            <person name="Childers C.P."/>
            <person name="Qu J."/>
            <person name="Dugan S."/>
            <person name="Lee S.L."/>
            <person name="Chao H."/>
            <person name="Dinh H."/>
            <person name="Han Y."/>
            <person name="Doddapaneni H."/>
            <person name="Worley K.C."/>
            <person name="Muzny D.M."/>
            <person name="Gibbs R.A."/>
            <person name="Richards S."/>
        </authorList>
    </citation>
    <scope>NUCLEOTIDE SEQUENCE</scope>
    <source>
        <strain evidence="9">HAZT.00-mixed</strain>
        <tissue evidence="9">Whole organism</tissue>
    </source>
</reference>
<evidence type="ECO:0000259" key="8">
    <source>
        <dbReference type="Pfam" id="PF16113"/>
    </source>
</evidence>
<feature type="domain" description="Enoyl-CoA hydratase/isomerase" evidence="8">
    <location>
        <begin position="17"/>
        <end position="175"/>
    </location>
</feature>
<name>A0A6A0H4J9_HYAAZ</name>
<reference evidence="9" key="2">
    <citation type="journal article" date="2018" name="Environ. Sci. Technol.">
        <title>The Toxicogenome of Hyalella azteca: A Model for Sediment Ecotoxicology and Evolutionary Toxicology.</title>
        <authorList>
            <person name="Poynton H.C."/>
            <person name="Hasenbein S."/>
            <person name="Benoit J.B."/>
            <person name="Sepulveda M.S."/>
            <person name="Poelchau M.F."/>
            <person name="Hughes D.S.T."/>
            <person name="Murali S.C."/>
            <person name="Chen S."/>
            <person name="Glastad K.M."/>
            <person name="Goodisman M.A.D."/>
            <person name="Werren J.H."/>
            <person name="Vineis J.H."/>
            <person name="Bowen J.L."/>
            <person name="Friedrich M."/>
            <person name="Jones J."/>
            <person name="Robertson H.M."/>
            <person name="Feyereisen R."/>
            <person name="Mechler-Hickson A."/>
            <person name="Mathers N."/>
            <person name="Lee C.E."/>
            <person name="Colbourne J.K."/>
            <person name="Biales A."/>
            <person name="Johnston J.S."/>
            <person name="Wellborn G.A."/>
            <person name="Rosendale A.J."/>
            <person name="Cridge A.G."/>
            <person name="Munoz-Torres M.C."/>
            <person name="Bain P.A."/>
            <person name="Manny A.R."/>
            <person name="Major K.M."/>
            <person name="Lambert F.N."/>
            <person name="Vulpe C.D."/>
            <person name="Tuck P."/>
            <person name="Blalock B.J."/>
            <person name="Lin Y.Y."/>
            <person name="Smith M.E."/>
            <person name="Ochoa-Acuna H."/>
            <person name="Chen M.M."/>
            <person name="Childers C.P."/>
            <person name="Qu J."/>
            <person name="Dugan S."/>
            <person name="Lee S.L."/>
            <person name="Chao H."/>
            <person name="Dinh H."/>
            <person name="Han Y."/>
            <person name="Doddapaneni H."/>
            <person name="Worley K.C."/>
            <person name="Muzny D.M."/>
            <person name="Gibbs R.A."/>
            <person name="Richards S."/>
        </authorList>
    </citation>
    <scope>NUCLEOTIDE SEQUENCE</scope>
    <source>
        <strain evidence="9">HAZT.00-mixed</strain>
        <tissue evidence="9">Whole organism</tissue>
    </source>
</reference>
<evidence type="ECO:0000256" key="5">
    <source>
        <dbReference type="ARBA" id="ARBA00022801"/>
    </source>
</evidence>
<proteinExistence type="inferred from homology"/>
<dbReference type="GO" id="GO:0006574">
    <property type="term" value="P:L-valine catabolic process"/>
    <property type="evidence" value="ECO:0007669"/>
    <property type="project" value="UniProtKB-UniPathway"/>
</dbReference>
<accession>A0A6A0H4J9</accession>
<keyword evidence="5" id="KW-0378">Hydrolase</keyword>
<dbReference type="InterPro" id="IPR045004">
    <property type="entry name" value="ECH_dom"/>
</dbReference>
<evidence type="ECO:0000313" key="9">
    <source>
        <dbReference type="EMBL" id="KAA0197164.1"/>
    </source>
</evidence>
<dbReference type="Proteomes" id="UP000711488">
    <property type="component" value="Unassembled WGS sequence"/>
</dbReference>
<dbReference type="CDD" id="cd06558">
    <property type="entry name" value="crotonase-like"/>
    <property type="match status" value="1"/>
</dbReference>
<protein>
    <recommendedName>
        <fullName evidence="4">3-hydroxyisobutyryl-CoA hydrolase, mitochondrial</fullName>
        <ecNumber evidence="3">3.1.2.4</ecNumber>
    </recommendedName>
    <alternativeName>
        <fullName evidence="7">3-hydroxyisobutyryl-coenzyme A hydrolase</fullName>
    </alternativeName>
</protein>
<evidence type="ECO:0000256" key="4">
    <source>
        <dbReference type="ARBA" id="ARBA00016714"/>
    </source>
</evidence>
<dbReference type="PANTHER" id="PTHR43176:SF3">
    <property type="entry name" value="3-HYDROXYISOBUTYRYL-COA HYDROLASE, MITOCHONDRIAL"/>
    <property type="match status" value="1"/>
</dbReference>
<dbReference type="GO" id="GO:0005739">
    <property type="term" value="C:mitochondrion"/>
    <property type="evidence" value="ECO:0007669"/>
    <property type="project" value="TreeGrafter"/>
</dbReference>
<dbReference type="EC" id="3.1.2.4" evidence="3"/>
<dbReference type="GO" id="GO:0003860">
    <property type="term" value="F:3-hydroxyisobutyryl-CoA hydrolase activity"/>
    <property type="evidence" value="ECO:0007669"/>
    <property type="project" value="UniProtKB-EC"/>
</dbReference>
<dbReference type="PANTHER" id="PTHR43176">
    <property type="entry name" value="3-HYDROXYISOBUTYRYL-COA HYDROLASE-RELATED"/>
    <property type="match status" value="1"/>
</dbReference>
<comment type="function">
    <text evidence="6">Hydrolyzes 3-hydroxyisobutyryl-CoA (HIBYL-CoA), a saline catabolite. Has high activity toward isobutyryl-CoA. Could be an isobutyryl-CoA dehydrogenase that functions in valine catabolism. Also hydrolyzes 3-hydroxypropanoyl-CoA.</text>
</comment>
<organism evidence="9">
    <name type="scientific">Hyalella azteca</name>
    <name type="common">Amphipod</name>
    <dbReference type="NCBI Taxonomy" id="294128"/>
    <lineage>
        <taxon>Eukaryota</taxon>
        <taxon>Metazoa</taxon>
        <taxon>Ecdysozoa</taxon>
        <taxon>Arthropoda</taxon>
        <taxon>Crustacea</taxon>
        <taxon>Multicrustacea</taxon>
        <taxon>Malacostraca</taxon>
        <taxon>Eumalacostraca</taxon>
        <taxon>Peracarida</taxon>
        <taxon>Amphipoda</taxon>
        <taxon>Senticaudata</taxon>
        <taxon>Talitrida</taxon>
        <taxon>Talitroidea</taxon>
        <taxon>Hyalellidae</taxon>
        <taxon>Hyalella</taxon>
    </lineage>
</organism>
<dbReference type="UniPathway" id="UPA00362"/>
<evidence type="ECO:0000256" key="2">
    <source>
        <dbReference type="ARBA" id="ARBA00005254"/>
    </source>
</evidence>
<evidence type="ECO:0000256" key="1">
    <source>
        <dbReference type="ARBA" id="ARBA00001709"/>
    </source>
</evidence>
<dbReference type="EMBL" id="JQDR03008429">
    <property type="protein sequence ID" value="KAA0197164.1"/>
    <property type="molecule type" value="Genomic_DNA"/>
</dbReference>
<feature type="domain" description="Enoyl-CoA hydratase/isomerase" evidence="8">
    <location>
        <begin position="177"/>
        <end position="311"/>
    </location>
</feature>
<dbReference type="InterPro" id="IPR032259">
    <property type="entry name" value="HIBYL-CoA-H"/>
</dbReference>
<dbReference type="Pfam" id="PF16113">
    <property type="entry name" value="ECH_2"/>
    <property type="match status" value="2"/>
</dbReference>
<dbReference type="AlphaFoldDB" id="A0A6A0H4J9"/>
<comment type="similarity">
    <text evidence="2">Belongs to the enoyl-CoA hydratase/isomerase family.</text>
</comment>
<dbReference type="OrthoDB" id="1737613at2759"/>
<gene>
    <name evidence="9" type="ORF">HAZT_HAZT001356</name>
</gene>
<dbReference type="SUPFAM" id="SSF52096">
    <property type="entry name" value="ClpP/crotonase"/>
    <property type="match status" value="1"/>
</dbReference>
<reference evidence="9" key="1">
    <citation type="submission" date="2014-08" db="EMBL/GenBank/DDBJ databases">
        <authorList>
            <person name="Murali S."/>
            <person name="Richards S."/>
            <person name="Bandaranaike D."/>
            <person name="Bellair M."/>
            <person name="Blankenburg K."/>
            <person name="Chao H."/>
            <person name="Dinh H."/>
            <person name="Doddapaneni H."/>
            <person name="Dugan-Rocha S."/>
            <person name="Elkadiri S."/>
            <person name="Gnanaolivu R."/>
            <person name="Hughes D."/>
            <person name="Lee S."/>
            <person name="Li M."/>
            <person name="Ming W."/>
            <person name="Munidasa M."/>
            <person name="Muniz J."/>
            <person name="Nguyen L."/>
            <person name="Osuji N."/>
            <person name="Pu L.-L."/>
            <person name="Puazo M."/>
            <person name="Skinner E."/>
            <person name="Qu C."/>
            <person name="Quiroz J."/>
            <person name="Raj R."/>
            <person name="Weissenberger G."/>
            <person name="Xin Y."/>
            <person name="Zou X."/>
            <person name="Han Y."/>
            <person name="Worley K."/>
            <person name="Muzny D."/>
            <person name="Gibbs R."/>
        </authorList>
    </citation>
    <scope>NUCLEOTIDE SEQUENCE</scope>
    <source>
        <strain evidence="9">HAZT.00-mixed</strain>
        <tissue evidence="9">Whole organism</tissue>
    </source>
</reference>
<dbReference type="Gene3D" id="3.90.226.10">
    <property type="entry name" value="2-enoyl-CoA Hydratase, Chain A, domain 1"/>
    <property type="match status" value="1"/>
</dbReference>
<dbReference type="InterPro" id="IPR029045">
    <property type="entry name" value="ClpP/crotonase-like_dom_sf"/>
</dbReference>
<evidence type="ECO:0000256" key="6">
    <source>
        <dbReference type="ARBA" id="ARBA00024871"/>
    </source>
</evidence>
<evidence type="ECO:0000256" key="3">
    <source>
        <dbReference type="ARBA" id="ARBA00011915"/>
    </source>
</evidence>